<dbReference type="GO" id="GO:0017168">
    <property type="term" value="F:5-oxoprolinase (ATP-hydrolyzing) activity"/>
    <property type="evidence" value="ECO:0007669"/>
    <property type="project" value="TreeGrafter"/>
</dbReference>
<proteinExistence type="predicted"/>
<accession>A0A382E0T5</accession>
<sequence>MFDKKLDTVTFEVIRNALQSITDEMMLTIQRTGRSPTTTQAFDFSAALCDNDGDVLDQGLAIPIHMGGIPDAVRACIDKFKGRIYSGDAIIVNDPYSGGLHLPDIFCVYPIFHSGKLFGFSVTVVHHMDVGGRAPGSMAHDSTEIYQEGLRIPPTKLVERGVINEVVTDFIELNVRT</sequence>
<dbReference type="InterPro" id="IPR045079">
    <property type="entry name" value="Oxoprolinase-like"/>
</dbReference>
<protein>
    <recommendedName>
        <fullName evidence="1">Hydantoinase B/oxoprolinase domain-containing protein</fullName>
    </recommendedName>
</protein>
<gene>
    <name evidence="2" type="ORF">METZ01_LOCUS196903</name>
</gene>
<dbReference type="Pfam" id="PF02538">
    <property type="entry name" value="Hydantoinase_B"/>
    <property type="match status" value="1"/>
</dbReference>
<dbReference type="AlphaFoldDB" id="A0A382E0T5"/>
<feature type="domain" description="Hydantoinase B/oxoprolinase" evidence="1">
    <location>
        <begin position="7"/>
        <end position="177"/>
    </location>
</feature>
<feature type="non-terminal residue" evidence="2">
    <location>
        <position position="177"/>
    </location>
</feature>
<evidence type="ECO:0000313" key="2">
    <source>
        <dbReference type="EMBL" id="SVB44049.1"/>
    </source>
</evidence>
<reference evidence="2" key="1">
    <citation type="submission" date="2018-05" db="EMBL/GenBank/DDBJ databases">
        <authorList>
            <person name="Lanie J.A."/>
            <person name="Ng W.-L."/>
            <person name="Kazmierczak K.M."/>
            <person name="Andrzejewski T.M."/>
            <person name="Davidsen T.M."/>
            <person name="Wayne K.J."/>
            <person name="Tettelin H."/>
            <person name="Glass J.I."/>
            <person name="Rusch D."/>
            <person name="Podicherti R."/>
            <person name="Tsui H.-C.T."/>
            <person name="Winkler M.E."/>
        </authorList>
    </citation>
    <scope>NUCLEOTIDE SEQUENCE</scope>
</reference>
<dbReference type="EMBL" id="UINC01042005">
    <property type="protein sequence ID" value="SVB44049.1"/>
    <property type="molecule type" value="Genomic_DNA"/>
</dbReference>
<dbReference type="GO" id="GO:0005829">
    <property type="term" value="C:cytosol"/>
    <property type="evidence" value="ECO:0007669"/>
    <property type="project" value="TreeGrafter"/>
</dbReference>
<evidence type="ECO:0000259" key="1">
    <source>
        <dbReference type="Pfam" id="PF02538"/>
    </source>
</evidence>
<dbReference type="PANTHER" id="PTHR11365:SF23">
    <property type="entry name" value="HYPOTHETICAL 5-OXOPROLINASE (EUROFUNG)-RELATED"/>
    <property type="match status" value="1"/>
</dbReference>
<dbReference type="GO" id="GO:0006749">
    <property type="term" value="P:glutathione metabolic process"/>
    <property type="evidence" value="ECO:0007669"/>
    <property type="project" value="TreeGrafter"/>
</dbReference>
<dbReference type="InterPro" id="IPR003692">
    <property type="entry name" value="Hydantoinase_B"/>
</dbReference>
<dbReference type="PANTHER" id="PTHR11365">
    <property type="entry name" value="5-OXOPROLINASE RELATED"/>
    <property type="match status" value="1"/>
</dbReference>
<organism evidence="2">
    <name type="scientific">marine metagenome</name>
    <dbReference type="NCBI Taxonomy" id="408172"/>
    <lineage>
        <taxon>unclassified sequences</taxon>
        <taxon>metagenomes</taxon>
        <taxon>ecological metagenomes</taxon>
    </lineage>
</organism>
<name>A0A382E0T5_9ZZZZ</name>